<keyword evidence="2" id="KW-0175">Coiled coil</keyword>
<reference evidence="6" key="1">
    <citation type="journal article" date="2020" name="mSystems">
        <title>Genome- and Community-Level Interaction Insights into Carbon Utilization and Element Cycling Functions of Hydrothermarchaeota in Hydrothermal Sediment.</title>
        <authorList>
            <person name="Zhou Z."/>
            <person name="Liu Y."/>
            <person name="Xu W."/>
            <person name="Pan J."/>
            <person name="Luo Z.H."/>
            <person name="Li M."/>
        </authorList>
    </citation>
    <scope>NUCLEOTIDE SEQUENCE [LARGE SCALE GENOMIC DNA]</scope>
    <source>
        <strain evidence="6">HyVt-538</strain>
    </source>
</reference>
<evidence type="ECO:0000259" key="5">
    <source>
        <dbReference type="Pfam" id="PF19353"/>
    </source>
</evidence>
<evidence type="ECO:0000256" key="1">
    <source>
        <dbReference type="ARBA" id="ARBA00022729"/>
    </source>
</evidence>
<dbReference type="CDD" id="cd12797">
    <property type="entry name" value="M23_peptidase"/>
    <property type="match status" value="1"/>
</dbReference>
<protein>
    <submittedName>
        <fullName evidence="6">M23 family metallopeptidase</fullName>
    </submittedName>
</protein>
<accession>A0A7V5NX90</accession>
<feature type="domain" description="M23ase beta-sheet core" evidence="4">
    <location>
        <begin position="300"/>
        <end position="394"/>
    </location>
</feature>
<dbReference type="PANTHER" id="PTHR21666">
    <property type="entry name" value="PEPTIDASE-RELATED"/>
    <property type="match status" value="1"/>
</dbReference>
<dbReference type="Proteomes" id="UP000885806">
    <property type="component" value="Unassembled WGS sequence"/>
</dbReference>
<dbReference type="Gene3D" id="2.70.70.10">
    <property type="entry name" value="Glucose Permease (Domain IIA)"/>
    <property type="match status" value="1"/>
</dbReference>
<dbReference type="InterPro" id="IPR045974">
    <property type="entry name" value="DUF5930"/>
</dbReference>
<proteinExistence type="predicted"/>
<organism evidence="6">
    <name type="scientific">Hellea balneolensis</name>
    <dbReference type="NCBI Taxonomy" id="287478"/>
    <lineage>
        <taxon>Bacteria</taxon>
        <taxon>Pseudomonadati</taxon>
        <taxon>Pseudomonadota</taxon>
        <taxon>Alphaproteobacteria</taxon>
        <taxon>Maricaulales</taxon>
        <taxon>Robiginitomaculaceae</taxon>
        <taxon>Hellea</taxon>
    </lineage>
</organism>
<dbReference type="AlphaFoldDB" id="A0A7V5NX90"/>
<feature type="coiled-coil region" evidence="2">
    <location>
        <begin position="72"/>
        <end position="106"/>
    </location>
</feature>
<dbReference type="InterPro" id="IPR016047">
    <property type="entry name" value="M23ase_b-sheet_dom"/>
</dbReference>
<name>A0A7V5NX90_9PROT</name>
<evidence type="ECO:0000256" key="2">
    <source>
        <dbReference type="SAM" id="Coils"/>
    </source>
</evidence>
<dbReference type="SUPFAM" id="SSF51261">
    <property type="entry name" value="Duplicated hybrid motif"/>
    <property type="match status" value="1"/>
</dbReference>
<evidence type="ECO:0000256" key="3">
    <source>
        <dbReference type="SAM" id="Phobius"/>
    </source>
</evidence>
<dbReference type="InterPro" id="IPR050570">
    <property type="entry name" value="Cell_wall_metabolism_enzyme"/>
</dbReference>
<gene>
    <name evidence="6" type="ORF">ENK01_02445</name>
</gene>
<feature type="transmembrane region" description="Helical" evidence="3">
    <location>
        <begin position="41"/>
        <end position="63"/>
    </location>
</feature>
<comment type="caution">
    <text evidence="6">The sequence shown here is derived from an EMBL/GenBank/DDBJ whole genome shotgun (WGS) entry which is preliminary data.</text>
</comment>
<sequence length="405" mass="45299">MLNTTTERLRERLQKWFPERQFIHRTGGRVNYFILSPKAQMIIAAALGLLLLWSLVTFLFLLIGKSPLSSNNRELKVKKQQYERYLVDLKEEQADVRALLEKQQKQFRAAAADFEAKHNTIVDMITLGGIAPKADEVGTTEYALSQVLMAPDTLDRLPRQPRVRLDEGKKLNTDTELDAAMANLEHDQNKILKSGELKMQARIEKDRAILMATGIPLHKILEDSSGGVGGPSDEAQAQLTNTSASEFLPRLASIRARAKEVDALEKALKSTPLGYPINAESYVTSPFGRRKDPFTGRPAVHTGMDIASYKLAPIVATADGKVSFVGKRNGYGRVVEIDHGHGFKTRYAHLEKTYVKRGQKVEKGEKIAGMGSTGRSTSTHLHYEIFFENRSYDPSKFMKAGHYVQ</sequence>
<keyword evidence="3" id="KW-0472">Membrane</keyword>
<keyword evidence="1" id="KW-0732">Signal</keyword>
<dbReference type="FunFam" id="2.70.70.10:FF:000006">
    <property type="entry name" value="M23 family peptidase"/>
    <property type="match status" value="1"/>
</dbReference>
<dbReference type="InterPro" id="IPR011055">
    <property type="entry name" value="Dup_hybrid_motif"/>
</dbReference>
<keyword evidence="3" id="KW-0812">Transmembrane</keyword>
<feature type="domain" description="DUF5930" evidence="5">
    <location>
        <begin position="2"/>
        <end position="112"/>
    </location>
</feature>
<dbReference type="EMBL" id="DROP01000165">
    <property type="protein sequence ID" value="HHI88788.1"/>
    <property type="molecule type" value="Genomic_DNA"/>
</dbReference>
<dbReference type="PANTHER" id="PTHR21666:SF289">
    <property type="entry name" value="L-ALA--D-GLU ENDOPEPTIDASE"/>
    <property type="match status" value="1"/>
</dbReference>
<dbReference type="Pfam" id="PF01551">
    <property type="entry name" value="Peptidase_M23"/>
    <property type="match status" value="1"/>
</dbReference>
<dbReference type="GO" id="GO:0004222">
    <property type="term" value="F:metalloendopeptidase activity"/>
    <property type="evidence" value="ECO:0007669"/>
    <property type="project" value="TreeGrafter"/>
</dbReference>
<evidence type="ECO:0000259" key="4">
    <source>
        <dbReference type="Pfam" id="PF01551"/>
    </source>
</evidence>
<keyword evidence="3" id="KW-1133">Transmembrane helix</keyword>
<evidence type="ECO:0000313" key="6">
    <source>
        <dbReference type="EMBL" id="HHI88788.1"/>
    </source>
</evidence>
<dbReference type="Pfam" id="PF19353">
    <property type="entry name" value="DUF5930"/>
    <property type="match status" value="1"/>
</dbReference>